<protein>
    <submittedName>
        <fullName evidence="6">ABC transporter ATP-binding protein</fullName>
    </submittedName>
</protein>
<feature type="domain" description="ABC transporter" evidence="5">
    <location>
        <begin position="8"/>
        <end position="234"/>
    </location>
</feature>
<sequence>MQNEAVLATVEGISRSFGGTQAVKDISFTLGEGRCTALLGPNGAGKTTTIRMLTGLLVPTAGHIRFRGLKPGADQRAYIGYLPQIPAFHGWMTGAEFLRYAAGLCGIPKREAASRSAELLERVGIGGAGKRRIGGYSGGMKQRLGLAQALIHKPQLLILDEPVSALDPIGRREVMELLGELKRETTILFSTHVLHDAEELCDDVVIMRSGRVAVSGALNDIREGNREPVLLLGVEDTREAREKLGEWLTGLSDACVVAVEHSPGSSSARLYVRNLDEARRYVLRQLNERRLPVTKLEIGYTTLEDLFMKAVGQA</sequence>
<evidence type="ECO:0000256" key="3">
    <source>
        <dbReference type="ARBA" id="ARBA00022741"/>
    </source>
</evidence>
<dbReference type="GO" id="GO:0016887">
    <property type="term" value="F:ATP hydrolysis activity"/>
    <property type="evidence" value="ECO:0007669"/>
    <property type="project" value="InterPro"/>
</dbReference>
<dbReference type="Pfam" id="PF13732">
    <property type="entry name" value="DrrA1-3_C"/>
    <property type="match status" value="1"/>
</dbReference>
<comment type="caution">
    <text evidence="6">The sequence shown here is derived from an EMBL/GenBank/DDBJ whole genome shotgun (WGS) entry which is preliminary data.</text>
</comment>
<dbReference type="SMART" id="SM00382">
    <property type="entry name" value="AAA"/>
    <property type="match status" value="1"/>
</dbReference>
<dbReference type="InterPro" id="IPR027417">
    <property type="entry name" value="P-loop_NTPase"/>
</dbReference>
<dbReference type="InterPro" id="IPR025302">
    <property type="entry name" value="DrrA1/2-like_C"/>
</dbReference>
<gene>
    <name evidence="6" type="ORF">DL346_26770</name>
</gene>
<organism evidence="6 7">
    <name type="scientific">Paenibacillus montanisoli</name>
    <dbReference type="NCBI Taxonomy" id="2081970"/>
    <lineage>
        <taxon>Bacteria</taxon>
        <taxon>Bacillati</taxon>
        <taxon>Bacillota</taxon>
        <taxon>Bacilli</taxon>
        <taxon>Bacillales</taxon>
        <taxon>Paenibacillaceae</taxon>
        <taxon>Paenibacillus</taxon>
    </lineage>
</organism>
<dbReference type="InterPro" id="IPR003439">
    <property type="entry name" value="ABC_transporter-like_ATP-bd"/>
</dbReference>
<name>A0A328TTN3_9BACL</name>
<dbReference type="PROSITE" id="PS00211">
    <property type="entry name" value="ABC_TRANSPORTER_1"/>
    <property type="match status" value="1"/>
</dbReference>
<dbReference type="OrthoDB" id="9804819at2"/>
<dbReference type="Gene3D" id="3.40.50.300">
    <property type="entry name" value="P-loop containing nucleotide triphosphate hydrolases"/>
    <property type="match status" value="1"/>
</dbReference>
<dbReference type="PANTHER" id="PTHR43335:SF11">
    <property type="entry name" value="ABC TRANSPORTER RELATED"/>
    <property type="match status" value="1"/>
</dbReference>
<dbReference type="SUPFAM" id="SSF52540">
    <property type="entry name" value="P-loop containing nucleoside triphosphate hydrolases"/>
    <property type="match status" value="1"/>
</dbReference>
<keyword evidence="3" id="KW-0547">Nucleotide-binding</keyword>
<keyword evidence="4 6" id="KW-0067">ATP-binding</keyword>
<reference evidence="6 7" key="1">
    <citation type="submission" date="2018-06" db="EMBL/GenBank/DDBJ databases">
        <title>Paenibacillus montanisoli sp. nov., isolated from mountain area soil.</title>
        <authorList>
            <person name="Wu M."/>
        </authorList>
    </citation>
    <scope>NUCLEOTIDE SEQUENCE [LARGE SCALE GENOMIC DNA]</scope>
    <source>
        <strain evidence="6 7">RA17</strain>
    </source>
</reference>
<dbReference type="PROSITE" id="PS50893">
    <property type="entry name" value="ABC_TRANSPORTER_2"/>
    <property type="match status" value="1"/>
</dbReference>
<dbReference type="Proteomes" id="UP000249260">
    <property type="component" value="Unassembled WGS sequence"/>
</dbReference>
<dbReference type="PANTHER" id="PTHR43335">
    <property type="entry name" value="ABC TRANSPORTER, ATP-BINDING PROTEIN"/>
    <property type="match status" value="1"/>
</dbReference>
<evidence type="ECO:0000313" key="7">
    <source>
        <dbReference type="Proteomes" id="UP000249260"/>
    </source>
</evidence>
<evidence type="ECO:0000256" key="1">
    <source>
        <dbReference type="ARBA" id="ARBA00005417"/>
    </source>
</evidence>
<evidence type="ECO:0000256" key="2">
    <source>
        <dbReference type="ARBA" id="ARBA00022448"/>
    </source>
</evidence>
<dbReference type="InterPro" id="IPR003593">
    <property type="entry name" value="AAA+_ATPase"/>
</dbReference>
<keyword evidence="7" id="KW-1185">Reference proteome</keyword>
<dbReference type="InterPro" id="IPR017871">
    <property type="entry name" value="ABC_transporter-like_CS"/>
</dbReference>
<evidence type="ECO:0000256" key="4">
    <source>
        <dbReference type="ARBA" id="ARBA00022840"/>
    </source>
</evidence>
<dbReference type="Pfam" id="PF00005">
    <property type="entry name" value="ABC_tran"/>
    <property type="match status" value="1"/>
</dbReference>
<dbReference type="AlphaFoldDB" id="A0A328TTN3"/>
<comment type="similarity">
    <text evidence="1">Belongs to the ABC transporter superfamily.</text>
</comment>
<evidence type="ECO:0000259" key="5">
    <source>
        <dbReference type="PROSITE" id="PS50893"/>
    </source>
</evidence>
<dbReference type="GO" id="GO:0005524">
    <property type="term" value="F:ATP binding"/>
    <property type="evidence" value="ECO:0007669"/>
    <property type="project" value="UniProtKB-KW"/>
</dbReference>
<proteinExistence type="inferred from homology"/>
<keyword evidence="2" id="KW-0813">Transport</keyword>
<dbReference type="CDD" id="cd03230">
    <property type="entry name" value="ABC_DR_subfamily_A"/>
    <property type="match status" value="1"/>
</dbReference>
<dbReference type="EMBL" id="QLUW01000006">
    <property type="protein sequence ID" value="RAP73898.1"/>
    <property type="molecule type" value="Genomic_DNA"/>
</dbReference>
<accession>A0A328TTN3</accession>
<evidence type="ECO:0000313" key="6">
    <source>
        <dbReference type="EMBL" id="RAP73898.1"/>
    </source>
</evidence>